<feature type="region of interest" description="Disordered" evidence="1">
    <location>
        <begin position="606"/>
        <end position="631"/>
    </location>
</feature>
<sequence length="631" mass="71837">NYSFLGFYKYRHQQPDFTFSYQKESRKLSSDLEELTKEDSEVVRACAGGTSAFDPLKICVSSCITGSFLCTQLRYNQFYFITALTIILDLQLHKNHREKYPDVQMFWNNLESSVASSSLQLDKVNTARTVMHGTERLIKTAFNEVDGTLKADVSNNGPKTTRECFGDEIVGEFHIQDNNQEQYRIRNGADNHADSEDSYESQDHHDLDMSNRDAIDEIDETKGAINDEGKVVEGNKTKQLRLSEANRKEIDEAYKLMDRQYMWELSSGKVIEEELYKLGRELEFEHAVHSFILDIDDELVADCFTETELREIELTPIPEVPELSDELKGNTTTNKGTKFRIDYDCEKHHDMDYICLALHALIREIESGKITEANLENWFNCHVWSMVFDHAFENIKAISVVRGESTSVSTATRKNKKTKRKSGNRRKIGRRGDWILRAVGNGDKNEFGAGEAGKSWVDQYGTKYLREGGLKLPKVLKDMLLNLREKIGWNEEARKKIQTVGIIHGGLMMTIAYLDNPMGYICRLRRSDLMEVPDMAEKFESILTILASVLNIKSVVGETIKIVQRSGQTNKSFKSAGLRKRSRNESQRHLYACMSTPKKARVCKVSTERPYPASPCPGSPNSGSLINSLAE</sequence>
<comment type="caution">
    <text evidence="2">The sequence shown here is derived from an EMBL/GenBank/DDBJ whole genome shotgun (WGS) entry which is preliminary data.</text>
</comment>
<gene>
    <name evidence="2" type="ORF">FWILDA_LOCUS13374</name>
</gene>
<organism evidence="2 3">
    <name type="scientific">Funneliformis geosporum</name>
    <dbReference type="NCBI Taxonomy" id="1117311"/>
    <lineage>
        <taxon>Eukaryota</taxon>
        <taxon>Fungi</taxon>
        <taxon>Fungi incertae sedis</taxon>
        <taxon>Mucoromycota</taxon>
        <taxon>Glomeromycotina</taxon>
        <taxon>Glomeromycetes</taxon>
        <taxon>Glomerales</taxon>
        <taxon>Glomeraceae</taxon>
        <taxon>Funneliformis</taxon>
    </lineage>
</organism>
<accession>A0A9W4T091</accession>
<evidence type="ECO:0000256" key="1">
    <source>
        <dbReference type="SAM" id="MobiDB-lite"/>
    </source>
</evidence>
<evidence type="ECO:0000313" key="3">
    <source>
        <dbReference type="Proteomes" id="UP001153678"/>
    </source>
</evidence>
<reference evidence="2" key="1">
    <citation type="submission" date="2022-08" db="EMBL/GenBank/DDBJ databases">
        <authorList>
            <person name="Kallberg Y."/>
            <person name="Tangrot J."/>
            <person name="Rosling A."/>
        </authorList>
    </citation>
    <scope>NUCLEOTIDE SEQUENCE</scope>
    <source>
        <strain evidence="2">Wild A</strain>
    </source>
</reference>
<dbReference type="AlphaFoldDB" id="A0A9W4T091"/>
<dbReference type="EMBL" id="CAMKVN010004936">
    <property type="protein sequence ID" value="CAI2188026.1"/>
    <property type="molecule type" value="Genomic_DNA"/>
</dbReference>
<keyword evidence="3" id="KW-1185">Reference proteome</keyword>
<name>A0A9W4T091_9GLOM</name>
<dbReference type="Proteomes" id="UP001153678">
    <property type="component" value="Unassembled WGS sequence"/>
</dbReference>
<protein>
    <submittedName>
        <fullName evidence="2">17694_t:CDS:1</fullName>
    </submittedName>
</protein>
<evidence type="ECO:0000313" key="2">
    <source>
        <dbReference type="EMBL" id="CAI2188026.1"/>
    </source>
</evidence>
<proteinExistence type="predicted"/>
<feature type="region of interest" description="Disordered" evidence="1">
    <location>
        <begin position="190"/>
        <end position="209"/>
    </location>
</feature>
<feature type="non-terminal residue" evidence="2">
    <location>
        <position position="631"/>
    </location>
</feature>
<feature type="compositionally biased region" description="Polar residues" evidence="1">
    <location>
        <begin position="619"/>
        <end position="631"/>
    </location>
</feature>
<dbReference type="OrthoDB" id="2427805at2759"/>